<dbReference type="RefSeq" id="XP_033518075.1">
    <property type="nucleotide sequence ID" value="XM_033664523.1"/>
</dbReference>
<evidence type="ECO:0000259" key="2">
    <source>
        <dbReference type="Pfam" id="PF25545"/>
    </source>
</evidence>
<dbReference type="Proteomes" id="UP000799771">
    <property type="component" value="Unassembled WGS sequence"/>
</dbReference>
<dbReference type="Pfam" id="PF25545">
    <property type="entry name" value="DUF7924"/>
    <property type="match status" value="1"/>
</dbReference>
<dbReference type="AlphaFoldDB" id="A0A6A5ZZD4"/>
<reference evidence="3" key="1">
    <citation type="journal article" date="2020" name="Stud. Mycol.">
        <title>101 Dothideomycetes genomes: a test case for predicting lifestyles and emergence of pathogens.</title>
        <authorList>
            <person name="Haridas S."/>
            <person name="Albert R."/>
            <person name="Binder M."/>
            <person name="Bloem J."/>
            <person name="Labutti K."/>
            <person name="Salamov A."/>
            <person name="Andreopoulos B."/>
            <person name="Baker S."/>
            <person name="Barry K."/>
            <person name="Bills G."/>
            <person name="Bluhm B."/>
            <person name="Cannon C."/>
            <person name="Castanera R."/>
            <person name="Culley D."/>
            <person name="Daum C."/>
            <person name="Ezra D."/>
            <person name="Gonzalez J."/>
            <person name="Henrissat B."/>
            <person name="Kuo A."/>
            <person name="Liang C."/>
            <person name="Lipzen A."/>
            <person name="Lutzoni F."/>
            <person name="Magnuson J."/>
            <person name="Mondo S."/>
            <person name="Nolan M."/>
            <person name="Ohm R."/>
            <person name="Pangilinan J."/>
            <person name="Park H.-J."/>
            <person name="Ramirez L."/>
            <person name="Alfaro M."/>
            <person name="Sun H."/>
            <person name="Tritt A."/>
            <person name="Yoshinaga Y."/>
            <person name="Zwiers L.-H."/>
            <person name="Turgeon B."/>
            <person name="Goodwin S."/>
            <person name="Spatafora J."/>
            <person name="Crous P."/>
            <person name="Grigoriev I."/>
        </authorList>
    </citation>
    <scope>NUCLEOTIDE SEQUENCE</scope>
    <source>
        <strain evidence="3">CBS 119687</strain>
    </source>
</reference>
<keyword evidence="4" id="KW-1185">Reference proteome</keyword>
<name>A0A6A5ZZD4_9PLEO</name>
<dbReference type="PANTHER" id="PTHR42470">
    <property type="entry name" value="VAST DOMAIN-CONTAINING PROTEIN"/>
    <property type="match status" value="1"/>
</dbReference>
<evidence type="ECO:0000256" key="1">
    <source>
        <dbReference type="SAM" id="MobiDB-lite"/>
    </source>
</evidence>
<feature type="compositionally biased region" description="Polar residues" evidence="1">
    <location>
        <begin position="311"/>
        <end position="323"/>
    </location>
</feature>
<evidence type="ECO:0000313" key="4">
    <source>
        <dbReference type="Proteomes" id="UP000799771"/>
    </source>
</evidence>
<gene>
    <name evidence="3" type="ORF">P153DRAFT_303566</name>
</gene>
<dbReference type="GeneID" id="54404955"/>
<dbReference type="OrthoDB" id="5426775at2759"/>
<dbReference type="InterPro" id="IPR057684">
    <property type="entry name" value="DUF7924"/>
</dbReference>
<protein>
    <recommendedName>
        <fullName evidence="2">DUF7924 domain-containing protein</fullName>
    </recommendedName>
</protein>
<feature type="domain" description="DUF7924" evidence="2">
    <location>
        <begin position="126"/>
        <end position="297"/>
    </location>
</feature>
<sequence>MTVPRNPSPTRNASANADRKQLAGYNITVDKEIALPRVLAEFVDTLKRSRDVQPSPHAQMIVDTRRAASVENEILARQMLAEHVLFRGEAYNDGIKGLTLKDQVNLVKAFTPAPPRKTVPELWGNLARPQPDSCIGYITADEATSRTPALHMPFTREEDEIADCVVHHANTHFPFLTAQWKSACFGESQVQASYQAARDGALIVNYMYQFYTLAYPNRAPSQLDTCHMSVTTEGYTITLWIHWREISTEDGQVYFRMEIVDAVHMSKVKDLQTVRGILHNYVEYALGQRLATIKTALPAFWLNPARKKPMSQPTGTDASSHLNFNVKLPTPSSSGTAGRPAKKSKRSLPEES</sequence>
<feature type="region of interest" description="Disordered" evidence="1">
    <location>
        <begin position="308"/>
        <end position="352"/>
    </location>
</feature>
<organism evidence="3 4">
    <name type="scientific">Dothidotthia symphoricarpi CBS 119687</name>
    <dbReference type="NCBI Taxonomy" id="1392245"/>
    <lineage>
        <taxon>Eukaryota</taxon>
        <taxon>Fungi</taxon>
        <taxon>Dikarya</taxon>
        <taxon>Ascomycota</taxon>
        <taxon>Pezizomycotina</taxon>
        <taxon>Dothideomycetes</taxon>
        <taxon>Pleosporomycetidae</taxon>
        <taxon>Pleosporales</taxon>
        <taxon>Dothidotthiaceae</taxon>
        <taxon>Dothidotthia</taxon>
    </lineage>
</organism>
<dbReference type="EMBL" id="ML977523">
    <property type="protein sequence ID" value="KAF2123681.1"/>
    <property type="molecule type" value="Genomic_DNA"/>
</dbReference>
<proteinExistence type="predicted"/>
<accession>A0A6A5ZZD4</accession>
<dbReference type="PANTHER" id="PTHR42470:SF1">
    <property type="entry name" value="VAST DOMAIN-CONTAINING PROTEIN"/>
    <property type="match status" value="1"/>
</dbReference>
<evidence type="ECO:0000313" key="3">
    <source>
        <dbReference type="EMBL" id="KAF2123681.1"/>
    </source>
</evidence>